<protein>
    <submittedName>
        <fullName evidence="5">Glycerate kinase</fullName>
    </submittedName>
</protein>
<keyword evidence="2 4" id="KW-0808">Transferase</keyword>
<evidence type="ECO:0000256" key="3">
    <source>
        <dbReference type="ARBA" id="ARBA00022777"/>
    </source>
</evidence>
<dbReference type="InterPro" id="IPR036129">
    <property type="entry name" value="Glycerate_kinase_sf"/>
</dbReference>
<sequence>MNILIAPNAFKNSINALETGEIIKKAWSKVRPSDNVVIKPMADGGDGFAKIVGEEKNGEKVIVSTKNPLGLPHEGYYYKVNEATAILDLASNCGMQTLKDGKLNALESNTEGLGIVIRKAIEDGCKEIIIGLGGSASTDFGLGAIYALGANFISNDGNEIIPNGGNLHQIKSINLESLHQTIKDIHFFMAIDVDNVLLGDDGAAAVFAPQKGASKIEVKQLDNHLEQIAHITEKITGKEVLSMQGGGAAGGTAAGFWAYLDAQPMQGSQFMIKVMGLKQEIEKADVVITSEGRLDQQTLNGKIPSVIAEYGNQFFVPTICLVGSNTLDFNDDHPFYSIFSINQRFDNIEKAIQETKVNLEHTTFQVAKIFHLGKNKSH</sequence>
<dbReference type="PIRSF" id="PIRSF006078">
    <property type="entry name" value="GlxK"/>
    <property type="match status" value="1"/>
</dbReference>
<evidence type="ECO:0000256" key="4">
    <source>
        <dbReference type="PIRNR" id="PIRNR006078"/>
    </source>
</evidence>
<dbReference type="SUPFAM" id="SSF110738">
    <property type="entry name" value="Glycerate kinase I"/>
    <property type="match status" value="1"/>
</dbReference>
<evidence type="ECO:0000256" key="2">
    <source>
        <dbReference type="ARBA" id="ARBA00022679"/>
    </source>
</evidence>
<dbReference type="InterPro" id="IPR018197">
    <property type="entry name" value="Glycerate_kinase_RE-like"/>
</dbReference>
<dbReference type="NCBIfam" id="TIGR00045">
    <property type="entry name" value="glycerate kinase"/>
    <property type="match status" value="1"/>
</dbReference>
<proteinExistence type="inferred from homology"/>
<dbReference type="RefSeq" id="WP_169659500.1">
    <property type="nucleotide sequence ID" value="NZ_JABANE010000092.1"/>
</dbReference>
<gene>
    <name evidence="5" type="ORF">HHU12_25170</name>
</gene>
<keyword evidence="6" id="KW-1185">Reference proteome</keyword>
<dbReference type="Gene3D" id="3.40.50.10350">
    <property type="entry name" value="Glycerate kinase, domain 1"/>
    <property type="match status" value="1"/>
</dbReference>
<dbReference type="GO" id="GO:0031388">
    <property type="term" value="P:organic acid phosphorylation"/>
    <property type="evidence" value="ECO:0007669"/>
    <property type="project" value="UniProtKB-UniRule"/>
</dbReference>
<dbReference type="InterPro" id="IPR018193">
    <property type="entry name" value="Glyc_kinase_flavodox-like_fold"/>
</dbReference>
<evidence type="ECO:0000313" key="5">
    <source>
        <dbReference type="EMBL" id="NME71281.1"/>
    </source>
</evidence>
<dbReference type="PANTHER" id="PTHR21599:SF0">
    <property type="entry name" value="GLYCERATE KINASE"/>
    <property type="match status" value="1"/>
</dbReference>
<comment type="similarity">
    <text evidence="1 4">Belongs to the glycerate kinase type-1 family.</text>
</comment>
<dbReference type="Proteomes" id="UP000576082">
    <property type="component" value="Unassembled WGS sequence"/>
</dbReference>
<dbReference type="EMBL" id="JABANE010000092">
    <property type="protein sequence ID" value="NME71281.1"/>
    <property type="molecule type" value="Genomic_DNA"/>
</dbReference>
<dbReference type="Pfam" id="PF02595">
    <property type="entry name" value="Gly_kinase"/>
    <property type="match status" value="1"/>
</dbReference>
<evidence type="ECO:0000256" key="1">
    <source>
        <dbReference type="ARBA" id="ARBA00006284"/>
    </source>
</evidence>
<accession>A0A7X9RYX8</accession>
<dbReference type="AlphaFoldDB" id="A0A7X9RYX8"/>
<keyword evidence="3 4" id="KW-0418">Kinase</keyword>
<dbReference type="PANTHER" id="PTHR21599">
    <property type="entry name" value="GLYCERATE KINASE"/>
    <property type="match status" value="1"/>
</dbReference>
<dbReference type="GO" id="GO:0008887">
    <property type="term" value="F:glycerate kinase activity"/>
    <property type="evidence" value="ECO:0007669"/>
    <property type="project" value="UniProtKB-UniRule"/>
</dbReference>
<comment type="caution">
    <text evidence="5">The sequence shown here is derived from an EMBL/GenBank/DDBJ whole genome shotgun (WGS) entry which is preliminary data.</text>
</comment>
<dbReference type="InterPro" id="IPR004381">
    <property type="entry name" value="Glycerate_kinase"/>
</dbReference>
<organism evidence="5 6">
    <name type="scientific">Flammeovirga aprica JL-4</name>
    <dbReference type="NCBI Taxonomy" id="694437"/>
    <lineage>
        <taxon>Bacteria</taxon>
        <taxon>Pseudomonadati</taxon>
        <taxon>Bacteroidota</taxon>
        <taxon>Cytophagia</taxon>
        <taxon>Cytophagales</taxon>
        <taxon>Flammeovirgaceae</taxon>
        <taxon>Flammeovirga</taxon>
    </lineage>
</organism>
<evidence type="ECO:0000313" key="6">
    <source>
        <dbReference type="Proteomes" id="UP000576082"/>
    </source>
</evidence>
<reference evidence="5 6" key="1">
    <citation type="submission" date="2020-04" db="EMBL/GenBank/DDBJ databases">
        <title>Flammeovirga sp. SR4, a novel species isolated from seawater.</title>
        <authorList>
            <person name="Wang X."/>
        </authorList>
    </citation>
    <scope>NUCLEOTIDE SEQUENCE [LARGE SCALE GENOMIC DNA]</scope>
    <source>
        <strain evidence="5 6">ATCC 23126</strain>
    </source>
</reference>
<dbReference type="Gene3D" id="3.90.1510.10">
    <property type="entry name" value="Glycerate kinase, domain 2"/>
    <property type="match status" value="1"/>
</dbReference>
<name>A0A7X9RYX8_9BACT</name>